<evidence type="ECO:0000313" key="8">
    <source>
        <dbReference type="Proteomes" id="UP000000600"/>
    </source>
</evidence>
<dbReference type="OMA" id="KLCKHYF"/>
<organism evidence="7 8">
    <name type="scientific">Paramecium tetraurelia</name>
    <dbReference type="NCBI Taxonomy" id="5888"/>
    <lineage>
        <taxon>Eukaryota</taxon>
        <taxon>Sar</taxon>
        <taxon>Alveolata</taxon>
        <taxon>Ciliophora</taxon>
        <taxon>Intramacronucleata</taxon>
        <taxon>Oligohymenophorea</taxon>
        <taxon>Peniculida</taxon>
        <taxon>Parameciidae</taxon>
        <taxon>Paramecium</taxon>
    </lineage>
</organism>
<evidence type="ECO:0000256" key="4">
    <source>
        <dbReference type="ARBA" id="ARBA00040604"/>
    </source>
</evidence>
<feature type="domain" description="TLDc" evidence="6">
    <location>
        <begin position="215"/>
        <end position="421"/>
    </location>
</feature>
<evidence type="ECO:0000256" key="2">
    <source>
        <dbReference type="ARBA" id="ARBA00009540"/>
    </source>
</evidence>
<dbReference type="PANTHER" id="PTHR23354:SF62">
    <property type="entry name" value="MUSTARD, ISOFORM V"/>
    <property type="match status" value="1"/>
</dbReference>
<proteinExistence type="inferred from homology"/>
<dbReference type="GeneID" id="5041678"/>
<evidence type="ECO:0000313" key="7">
    <source>
        <dbReference type="EMBL" id="CAK88496.1"/>
    </source>
</evidence>
<protein>
    <recommendedName>
        <fullName evidence="4">Oxidation resistance protein 1</fullName>
    </recommendedName>
</protein>
<keyword evidence="3" id="KW-0496">Mitochondrion</keyword>
<dbReference type="InterPro" id="IPR006571">
    <property type="entry name" value="TLDc_dom"/>
</dbReference>
<accession>A0DZM9</accession>
<evidence type="ECO:0000256" key="5">
    <source>
        <dbReference type="SAM" id="MobiDB-lite"/>
    </source>
</evidence>
<keyword evidence="8" id="KW-1185">Reference proteome</keyword>
<dbReference type="OrthoDB" id="289228at2759"/>
<evidence type="ECO:0000256" key="3">
    <source>
        <dbReference type="ARBA" id="ARBA00023128"/>
    </source>
</evidence>
<dbReference type="RefSeq" id="XP_001455893.1">
    <property type="nucleotide sequence ID" value="XM_001455856.1"/>
</dbReference>
<evidence type="ECO:0000256" key="1">
    <source>
        <dbReference type="ARBA" id="ARBA00004173"/>
    </source>
</evidence>
<dbReference type="GO" id="GO:0005739">
    <property type="term" value="C:mitochondrion"/>
    <property type="evidence" value="ECO:0007669"/>
    <property type="project" value="UniProtKB-SubCell"/>
</dbReference>
<dbReference type="PROSITE" id="PS51886">
    <property type="entry name" value="TLDC"/>
    <property type="match status" value="1"/>
</dbReference>
<dbReference type="Pfam" id="PF07534">
    <property type="entry name" value="TLD"/>
    <property type="match status" value="1"/>
</dbReference>
<dbReference type="Proteomes" id="UP000000600">
    <property type="component" value="Unassembled WGS sequence"/>
</dbReference>
<reference evidence="7 8" key="1">
    <citation type="journal article" date="2006" name="Nature">
        <title>Global trends of whole-genome duplications revealed by the ciliate Paramecium tetraurelia.</title>
        <authorList>
            <consortium name="Genoscope"/>
            <person name="Aury J.-M."/>
            <person name="Jaillon O."/>
            <person name="Duret L."/>
            <person name="Noel B."/>
            <person name="Jubin C."/>
            <person name="Porcel B.M."/>
            <person name="Segurens B."/>
            <person name="Daubin V."/>
            <person name="Anthouard V."/>
            <person name="Aiach N."/>
            <person name="Arnaiz O."/>
            <person name="Billaut A."/>
            <person name="Beisson J."/>
            <person name="Blanc I."/>
            <person name="Bouhouche K."/>
            <person name="Camara F."/>
            <person name="Duharcourt S."/>
            <person name="Guigo R."/>
            <person name="Gogendeau D."/>
            <person name="Katinka M."/>
            <person name="Keller A.-M."/>
            <person name="Kissmehl R."/>
            <person name="Klotz C."/>
            <person name="Koll F."/>
            <person name="Le Moue A."/>
            <person name="Lepere C."/>
            <person name="Malinsky S."/>
            <person name="Nowacki M."/>
            <person name="Nowak J.K."/>
            <person name="Plattner H."/>
            <person name="Poulain J."/>
            <person name="Ruiz F."/>
            <person name="Serrano V."/>
            <person name="Zagulski M."/>
            <person name="Dessen P."/>
            <person name="Betermier M."/>
            <person name="Weissenbach J."/>
            <person name="Scarpelli C."/>
            <person name="Schachter V."/>
            <person name="Sperling L."/>
            <person name="Meyer E."/>
            <person name="Cohen J."/>
            <person name="Wincker P."/>
        </authorList>
    </citation>
    <scope>NUCLEOTIDE SEQUENCE [LARGE SCALE GENOMIC DNA]</scope>
    <source>
        <strain evidence="7 8">Stock d4-2</strain>
    </source>
</reference>
<comment type="similarity">
    <text evidence="2">Belongs to the OXR1 family.</text>
</comment>
<dbReference type="HOGENOM" id="CLU_610413_0_0_1"/>
<dbReference type="PANTHER" id="PTHR23354">
    <property type="entry name" value="NUCLEOLAR PROTEIN 7/ESTROGEN RECEPTOR COACTIVATOR-RELATED"/>
    <property type="match status" value="1"/>
</dbReference>
<dbReference type="EMBL" id="CT868650">
    <property type="protein sequence ID" value="CAK88496.1"/>
    <property type="molecule type" value="Genomic_DNA"/>
</dbReference>
<dbReference type="KEGG" id="ptm:GSPATT00021664001"/>
<feature type="region of interest" description="Disordered" evidence="5">
    <location>
        <begin position="452"/>
        <end position="471"/>
    </location>
</feature>
<dbReference type="AlphaFoldDB" id="A0DZM9"/>
<name>A0DZM9_PARTE</name>
<evidence type="ECO:0000259" key="6">
    <source>
        <dbReference type="PROSITE" id="PS51886"/>
    </source>
</evidence>
<gene>
    <name evidence="7" type="ORF">GSPATT00021664001</name>
</gene>
<sequence>MGNSKSKEITKHAKVAFTPEQLQQLEKLFAGLNGGKDLVERSFLSHFPENPDFSIKLFNWMVERSPNHSVDYTNFVGLLELLLKELKDYYLSDYKFRNLEKFELFALISLECLENDKDSINRFAVSYSQGSIVLRELLNIYSGGQITNSQRNDLAARSVTNTIFDQKDEMPFNQFVSMAKAQLIYANKLCKHYFNVKFLGEQSQIQIPRLNTSSFILNDQVLALLQLSSPDFSKIKQLQLQFSSSVSEDDMDHIADIVINAQKPLLFIFRNREDESQNDTFQQQVFGAYISIDPTLETHYIRRKLKDPLNILYSDNDPKSLYFGDEKSFLFSLLPKYQLFMSTFDQRSKQCFAYINNRSFKVDQPLGLAFGGDGKGNHRIWLDENLKGNATCRINNQCDLTYEMGYILEPHIEFLNVWHFYLLIKLTCIEIWSVEEKEANTLLQSKIVEAGKENTQQKEVEQQKESVIEQK</sequence>
<dbReference type="InParanoid" id="A0DZM9"/>
<comment type="subcellular location">
    <subcellularLocation>
        <location evidence="1">Mitochondrion</location>
    </subcellularLocation>
</comment>